<dbReference type="AlphaFoldDB" id="A0A915JCE2"/>
<dbReference type="WBParaSite" id="nRc.2.0.1.t23460-RA">
    <property type="protein sequence ID" value="nRc.2.0.1.t23460-RA"/>
    <property type="gene ID" value="nRc.2.0.1.g23460"/>
</dbReference>
<protein>
    <submittedName>
        <fullName evidence="2">Uncharacterized protein</fullName>
    </submittedName>
</protein>
<organism evidence="1 2">
    <name type="scientific">Romanomermis culicivorax</name>
    <name type="common">Nematode worm</name>
    <dbReference type="NCBI Taxonomy" id="13658"/>
    <lineage>
        <taxon>Eukaryota</taxon>
        <taxon>Metazoa</taxon>
        <taxon>Ecdysozoa</taxon>
        <taxon>Nematoda</taxon>
        <taxon>Enoplea</taxon>
        <taxon>Dorylaimia</taxon>
        <taxon>Mermithida</taxon>
        <taxon>Mermithoidea</taxon>
        <taxon>Mermithidae</taxon>
        <taxon>Romanomermis</taxon>
    </lineage>
</organism>
<sequence length="48" mass="5729">MGLELVFLKALNVLESFKTKALDDYDKIFYKLKQEVYDFKFRANYKSG</sequence>
<reference evidence="2" key="1">
    <citation type="submission" date="2022-11" db="UniProtKB">
        <authorList>
            <consortium name="WormBaseParasite"/>
        </authorList>
    </citation>
    <scope>IDENTIFICATION</scope>
</reference>
<keyword evidence="1" id="KW-1185">Reference proteome</keyword>
<proteinExistence type="predicted"/>
<evidence type="ECO:0000313" key="2">
    <source>
        <dbReference type="WBParaSite" id="nRc.2.0.1.t23460-RA"/>
    </source>
</evidence>
<name>A0A915JCE2_ROMCU</name>
<dbReference type="Proteomes" id="UP000887565">
    <property type="component" value="Unplaced"/>
</dbReference>
<evidence type="ECO:0000313" key="1">
    <source>
        <dbReference type="Proteomes" id="UP000887565"/>
    </source>
</evidence>
<accession>A0A915JCE2</accession>